<accession>A0A152A678</accession>
<organism evidence="2 3">
    <name type="scientific">Tieghemostelium lacteum</name>
    <name type="common">Slime mold</name>
    <name type="synonym">Dictyostelium lacteum</name>
    <dbReference type="NCBI Taxonomy" id="361077"/>
    <lineage>
        <taxon>Eukaryota</taxon>
        <taxon>Amoebozoa</taxon>
        <taxon>Evosea</taxon>
        <taxon>Eumycetozoa</taxon>
        <taxon>Dictyostelia</taxon>
        <taxon>Dictyosteliales</taxon>
        <taxon>Raperosteliaceae</taxon>
        <taxon>Tieghemostelium</taxon>
    </lineage>
</organism>
<reference evidence="2 3" key="1">
    <citation type="submission" date="2015-12" db="EMBL/GenBank/DDBJ databases">
        <title>Dictyostelia acquired genes for synthesis and detection of signals that induce cell-type specialization by lateral gene transfer from prokaryotes.</title>
        <authorList>
            <person name="Gloeckner G."/>
            <person name="Schaap P."/>
        </authorList>
    </citation>
    <scope>NUCLEOTIDE SEQUENCE [LARGE SCALE GENOMIC DNA]</scope>
    <source>
        <strain evidence="2 3">TK</strain>
    </source>
</reference>
<name>A0A152A678_TIELA</name>
<evidence type="ECO:0000256" key="1">
    <source>
        <dbReference type="SAM" id="MobiDB-lite"/>
    </source>
</evidence>
<feature type="region of interest" description="Disordered" evidence="1">
    <location>
        <begin position="67"/>
        <end position="86"/>
    </location>
</feature>
<dbReference type="InParanoid" id="A0A152A678"/>
<protein>
    <submittedName>
        <fullName evidence="2">Uncharacterized protein</fullName>
    </submittedName>
</protein>
<dbReference type="AlphaFoldDB" id="A0A152A678"/>
<comment type="caution">
    <text evidence="2">The sequence shown here is derived from an EMBL/GenBank/DDBJ whole genome shotgun (WGS) entry which is preliminary data.</text>
</comment>
<feature type="compositionally biased region" description="Low complexity" evidence="1">
    <location>
        <begin position="67"/>
        <end position="78"/>
    </location>
</feature>
<keyword evidence="3" id="KW-1185">Reference proteome</keyword>
<sequence length="86" mass="9909">MNKLPIGIPTQFSENKSALIYIKSLESFNNSNDEKPLLDLLNQTSTNSQFINLFLSNLQIELTNSIQQQQQPQHQLQQKNNHSKKI</sequence>
<proteinExistence type="predicted"/>
<gene>
    <name evidence="2" type="ORF">DLAC_01743</name>
</gene>
<evidence type="ECO:0000313" key="3">
    <source>
        <dbReference type="Proteomes" id="UP000076078"/>
    </source>
</evidence>
<dbReference type="Proteomes" id="UP000076078">
    <property type="component" value="Unassembled WGS sequence"/>
</dbReference>
<evidence type="ECO:0000313" key="2">
    <source>
        <dbReference type="EMBL" id="KYR01732.1"/>
    </source>
</evidence>
<dbReference type="EMBL" id="LODT01000006">
    <property type="protein sequence ID" value="KYR01732.1"/>
    <property type="molecule type" value="Genomic_DNA"/>
</dbReference>